<dbReference type="Gene3D" id="2.120.10.30">
    <property type="entry name" value="TolB, C-terminal domain"/>
    <property type="match status" value="2"/>
</dbReference>
<proteinExistence type="predicted"/>
<dbReference type="PANTHER" id="PTHR40274">
    <property type="entry name" value="VIRGINIAMYCIN B LYASE"/>
    <property type="match status" value="1"/>
</dbReference>
<evidence type="ECO:0000313" key="1">
    <source>
        <dbReference type="EMBL" id="MBK1789042.1"/>
    </source>
</evidence>
<dbReference type="Proteomes" id="UP000635245">
    <property type="component" value="Unassembled WGS sequence"/>
</dbReference>
<accession>A0A934V7X0</accession>
<dbReference type="EMBL" id="JAENJH010000013">
    <property type="protein sequence ID" value="MBK1789042.1"/>
    <property type="molecule type" value="Genomic_DNA"/>
</dbReference>
<keyword evidence="2" id="KW-1185">Reference proteome</keyword>
<dbReference type="Gene3D" id="2.40.10.500">
    <property type="match status" value="1"/>
</dbReference>
<comment type="caution">
    <text evidence="1">The sequence shown here is derived from an EMBL/GenBank/DDBJ whole genome shotgun (WGS) entry which is preliminary data.</text>
</comment>
<name>A0A934V7X0_9PSEU</name>
<gene>
    <name evidence="1" type="ORF">JHE00_32330</name>
</gene>
<sequence>MTRLTPPSRLWGSNGVAFGPDGRLYVAQFLAGQISAVDVASGDVEVVVPADGPVASPDDLAFGPDGSMYITDLVPGRVWRRDPGGEYTLVSGDVALPNGIACAGERLFVNEMRMDGRVLELFPRDQDAKPVVLADGLAMGNAMQLGPDGFLYYPHMLTGQVFRVSPDGGEPELVAGEVHEPVAVRFDRGGVLLVLSRGAAGFVTRIELDSGRRSVVESGVVGLDNAAFDDDNRMFVSSFASGGIAELHEDGRTRQVVPQGLGGPYGVAVDRAGTVFTADHYRLASVDGDAVSTRELFLFSHGVVADGELVHVTSQYGDVSTYDPRSGEVTVRARGLAAPCGLAVRPDGTLLVAESGAGRVVALGGGTAEDVRVVANGLSRPVDVAVDTRQRWYVSDEDLGAVLRIDDGTPVSVVDGLDAPQGLTIRDGELLVVESGRRRVLAIDPDTGERGIAVDDLALGLPAGATREPPALFSHGLPGVPRQFAGVAVGPEGALYVSATGEGSVLRVDPD</sequence>
<dbReference type="InterPro" id="IPR051344">
    <property type="entry name" value="Vgb"/>
</dbReference>
<evidence type="ECO:0008006" key="3">
    <source>
        <dbReference type="Google" id="ProtNLM"/>
    </source>
</evidence>
<dbReference type="AlphaFoldDB" id="A0A934V7X0"/>
<protein>
    <recommendedName>
        <fullName evidence="3">Gluconolaconase</fullName>
    </recommendedName>
</protein>
<dbReference type="SUPFAM" id="SSF63829">
    <property type="entry name" value="Calcium-dependent phosphotriesterase"/>
    <property type="match status" value="2"/>
</dbReference>
<dbReference type="InterPro" id="IPR011042">
    <property type="entry name" value="6-blade_b-propeller_TolB-like"/>
</dbReference>
<dbReference type="PANTHER" id="PTHR40274:SF4">
    <property type="entry name" value="BLL1406 PROTEIN"/>
    <property type="match status" value="1"/>
</dbReference>
<reference evidence="1" key="1">
    <citation type="submission" date="2020-12" db="EMBL/GenBank/DDBJ databases">
        <title>Prauserella sp. ASG 168, a novel actinomycete isolated from cave rock.</title>
        <authorList>
            <person name="Suriyachadkun C."/>
        </authorList>
    </citation>
    <scope>NUCLEOTIDE SEQUENCE</scope>
    <source>
        <strain evidence="1">ASG 168</strain>
    </source>
</reference>
<organism evidence="1 2">
    <name type="scientific">Prauserella cavernicola</name>
    <dbReference type="NCBI Taxonomy" id="2800127"/>
    <lineage>
        <taxon>Bacteria</taxon>
        <taxon>Bacillati</taxon>
        <taxon>Actinomycetota</taxon>
        <taxon>Actinomycetes</taxon>
        <taxon>Pseudonocardiales</taxon>
        <taxon>Pseudonocardiaceae</taxon>
        <taxon>Prauserella</taxon>
    </lineage>
</organism>
<evidence type="ECO:0000313" key="2">
    <source>
        <dbReference type="Proteomes" id="UP000635245"/>
    </source>
</evidence>